<dbReference type="AlphaFoldDB" id="A0AAW5HV85"/>
<evidence type="ECO:0000313" key="3">
    <source>
        <dbReference type="Proteomes" id="UP001205920"/>
    </source>
</evidence>
<keyword evidence="1" id="KW-0175">Coiled coil</keyword>
<dbReference type="SUPFAM" id="SSF46689">
    <property type="entry name" value="Homeodomain-like"/>
    <property type="match status" value="1"/>
</dbReference>
<reference evidence="2 3" key="1">
    <citation type="submission" date="2021-01" db="EMBL/GenBank/DDBJ databases">
        <title>Identification and Characterization of Corynebacterium sp.</title>
        <authorList>
            <person name="Luo Q."/>
            <person name="Qu P."/>
            <person name="Chen Q."/>
        </authorList>
    </citation>
    <scope>NUCLEOTIDE SEQUENCE [LARGE SCALE GENOMIC DNA]</scope>
    <source>
        <strain evidence="2 3">MC-18</strain>
    </source>
</reference>
<protein>
    <recommendedName>
        <fullName evidence="4">Transposase</fullName>
    </recommendedName>
</protein>
<organism evidence="2 3">
    <name type="scientific">Corynebacterium lipophilum</name>
    <dbReference type="NCBI Taxonomy" id="2804918"/>
    <lineage>
        <taxon>Bacteria</taxon>
        <taxon>Bacillati</taxon>
        <taxon>Actinomycetota</taxon>
        <taxon>Actinomycetes</taxon>
        <taxon>Mycobacteriales</taxon>
        <taxon>Corynebacteriaceae</taxon>
        <taxon>Corynebacterium</taxon>
    </lineage>
</organism>
<feature type="coiled-coil region" evidence="1">
    <location>
        <begin position="72"/>
        <end position="99"/>
    </location>
</feature>
<dbReference type="InterPro" id="IPR009057">
    <property type="entry name" value="Homeodomain-like_sf"/>
</dbReference>
<comment type="caution">
    <text evidence="2">The sequence shown here is derived from an EMBL/GenBank/DDBJ whole genome shotgun (WGS) entry which is preliminary data.</text>
</comment>
<keyword evidence="3" id="KW-1185">Reference proteome</keyword>
<gene>
    <name evidence="2" type="ORF">JMN37_10870</name>
</gene>
<accession>A0AAW5HV85</accession>
<dbReference type="EMBL" id="JAEUWV010000030">
    <property type="protein sequence ID" value="MCO6395463.1"/>
    <property type="molecule type" value="Genomic_DNA"/>
</dbReference>
<proteinExistence type="predicted"/>
<evidence type="ECO:0000256" key="1">
    <source>
        <dbReference type="SAM" id="Coils"/>
    </source>
</evidence>
<dbReference type="Proteomes" id="UP001205920">
    <property type="component" value="Unassembled WGS sequence"/>
</dbReference>
<evidence type="ECO:0008006" key="4">
    <source>
        <dbReference type="Google" id="ProtNLM"/>
    </source>
</evidence>
<evidence type="ECO:0000313" key="2">
    <source>
        <dbReference type="EMBL" id="MCO6395463.1"/>
    </source>
</evidence>
<name>A0AAW5HV85_9CORY</name>
<sequence length="126" mass="13938">MVLDAEAIISLVHQYVAAPHGTKQALLDKHGIVKDTMRRWIDKVANGTIAHYTHTRKAEPLNTPKTTNNDMVTMSRKEYNALQRENAKLRKENKLWKDTSDVLGKAIASLPENTGGDSNAAGKSSQ</sequence>